<name>A0A4R1F079_9GAMM</name>
<sequence length="399" mass="42987">MSTTVKHGYSAKTRMHFLVLFLFGSLLLSGCGSSTSAETKAPAAAPPPATVIVEAAKFKDVTEERTFTGRVEAVDTVQIRARVQGYLKKKSFVEGGEVKKGQVLFEIERDSFEITVRQAEASLASAKAALTLAQQTFNRNNKLVKQRTLAQASLDDAQSALLQAQANVQVREAELSSAKLNLGYTRITAPMNGLVGRTTYSVGNLVGPDSNALVTLVAQDPMYVSFPVPQWLMTEIRKTGRKTDGVYVSLELPDGSTYAHKGTIKFTNVQGNSTTDSVTVRASIPNPERLLIDQQLVQVSVIRKQPERKLVVSQAALLLDQQGTYVLAVDAEDKVVIKRITTGEQQGSLIVIDSGLEEGDKVIISGHQKAKPGGKVSPQMAEDQSGAVPTTGNIKSTKE</sequence>
<dbReference type="InterPro" id="IPR058624">
    <property type="entry name" value="MdtA-like_HH"/>
</dbReference>
<feature type="domain" description="Multidrug resistance protein MdtA-like barrel-sandwich hybrid" evidence="6">
    <location>
        <begin position="76"/>
        <end position="207"/>
    </location>
</feature>
<gene>
    <name evidence="9" type="ORF">EV695_2099</name>
</gene>
<comment type="caution">
    <text evidence="9">The sequence shown here is derived from an EMBL/GenBank/DDBJ whole genome shotgun (WGS) entry which is preliminary data.</text>
</comment>
<evidence type="ECO:0000256" key="3">
    <source>
        <dbReference type="SAM" id="Coils"/>
    </source>
</evidence>
<evidence type="ECO:0000259" key="7">
    <source>
        <dbReference type="Pfam" id="PF25944"/>
    </source>
</evidence>
<dbReference type="PROSITE" id="PS51257">
    <property type="entry name" value="PROKAR_LIPOPROTEIN"/>
    <property type="match status" value="1"/>
</dbReference>
<feature type="domain" description="Multidrug resistance protein MdtA-like alpha-helical hairpin" evidence="5">
    <location>
        <begin position="116"/>
        <end position="185"/>
    </location>
</feature>
<feature type="domain" description="Multidrug resistance protein MdtA-like beta-barrel" evidence="7">
    <location>
        <begin position="221"/>
        <end position="301"/>
    </location>
</feature>
<dbReference type="RefSeq" id="WP_165874679.1">
    <property type="nucleotide sequence ID" value="NZ_BAAAFU010000004.1"/>
</dbReference>
<dbReference type="AlphaFoldDB" id="A0A4R1F079"/>
<feature type="compositionally biased region" description="Polar residues" evidence="4">
    <location>
        <begin position="387"/>
        <end position="399"/>
    </location>
</feature>
<protein>
    <submittedName>
        <fullName evidence="9">Membrane fusion protein (Multidrug efflux system)</fullName>
    </submittedName>
</protein>
<dbReference type="InterPro" id="IPR006143">
    <property type="entry name" value="RND_pump_MFP"/>
</dbReference>
<dbReference type="Gene3D" id="2.40.50.100">
    <property type="match status" value="1"/>
</dbReference>
<dbReference type="Pfam" id="PF25876">
    <property type="entry name" value="HH_MFP_RND"/>
    <property type="match status" value="1"/>
</dbReference>
<accession>A0A4R1F079</accession>
<reference evidence="9 10" key="1">
    <citation type="submission" date="2019-03" db="EMBL/GenBank/DDBJ databases">
        <title>Genomic Encyclopedia of Type Strains, Phase IV (KMG-IV): sequencing the most valuable type-strain genomes for metagenomic binning, comparative biology and taxonomic classification.</title>
        <authorList>
            <person name="Goeker M."/>
        </authorList>
    </citation>
    <scope>NUCLEOTIDE SEQUENCE [LARGE SCALE GENOMIC DNA]</scope>
    <source>
        <strain evidence="9 10">DSM 24830</strain>
    </source>
</reference>
<dbReference type="InterPro" id="IPR058626">
    <property type="entry name" value="MdtA-like_b-barrel"/>
</dbReference>
<dbReference type="Gene3D" id="2.40.420.20">
    <property type="match status" value="1"/>
</dbReference>
<comment type="subcellular location">
    <subcellularLocation>
        <location evidence="1">Cell inner membrane</location>
        <topology evidence="1">Lipid-anchor</topology>
    </subcellularLocation>
</comment>
<dbReference type="Pfam" id="PF25944">
    <property type="entry name" value="Beta-barrel_RND"/>
    <property type="match status" value="1"/>
</dbReference>
<evidence type="ECO:0000256" key="2">
    <source>
        <dbReference type="ARBA" id="ARBA00009477"/>
    </source>
</evidence>
<dbReference type="PANTHER" id="PTHR30158">
    <property type="entry name" value="ACRA/E-RELATED COMPONENT OF DRUG EFFLUX TRANSPORTER"/>
    <property type="match status" value="1"/>
</dbReference>
<keyword evidence="3" id="KW-0175">Coiled coil</keyword>
<evidence type="ECO:0000259" key="8">
    <source>
        <dbReference type="Pfam" id="PF25967"/>
    </source>
</evidence>
<dbReference type="EMBL" id="SMFQ01000003">
    <property type="protein sequence ID" value="TCJ87587.1"/>
    <property type="molecule type" value="Genomic_DNA"/>
</dbReference>
<dbReference type="GO" id="GO:0046677">
    <property type="term" value="P:response to antibiotic"/>
    <property type="evidence" value="ECO:0007669"/>
    <property type="project" value="TreeGrafter"/>
</dbReference>
<dbReference type="SUPFAM" id="SSF111369">
    <property type="entry name" value="HlyD-like secretion proteins"/>
    <property type="match status" value="1"/>
</dbReference>
<comment type="similarity">
    <text evidence="2">Belongs to the membrane fusion protein (MFP) (TC 8.A.1) family.</text>
</comment>
<evidence type="ECO:0000259" key="5">
    <source>
        <dbReference type="Pfam" id="PF25876"/>
    </source>
</evidence>
<dbReference type="Pfam" id="PF25917">
    <property type="entry name" value="BSH_RND"/>
    <property type="match status" value="1"/>
</dbReference>
<dbReference type="Gene3D" id="1.10.287.470">
    <property type="entry name" value="Helix hairpin bin"/>
    <property type="match status" value="1"/>
</dbReference>
<dbReference type="GO" id="GO:0022857">
    <property type="term" value="F:transmembrane transporter activity"/>
    <property type="evidence" value="ECO:0007669"/>
    <property type="project" value="InterPro"/>
</dbReference>
<evidence type="ECO:0000259" key="6">
    <source>
        <dbReference type="Pfam" id="PF25917"/>
    </source>
</evidence>
<dbReference type="NCBIfam" id="TIGR01730">
    <property type="entry name" value="RND_mfp"/>
    <property type="match status" value="1"/>
</dbReference>
<feature type="region of interest" description="Disordered" evidence="4">
    <location>
        <begin position="367"/>
        <end position="399"/>
    </location>
</feature>
<feature type="domain" description="Multidrug resistance protein MdtA-like C-terminal permuted SH3" evidence="8">
    <location>
        <begin position="310"/>
        <end position="369"/>
    </location>
</feature>
<evidence type="ECO:0000313" key="9">
    <source>
        <dbReference type="EMBL" id="TCJ87587.1"/>
    </source>
</evidence>
<keyword evidence="10" id="KW-1185">Reference proteome</keyword>
<proteinExistence type="inferred from homology"/>
<dbReference type="GO" id="GO:0005886">
    <property type="term" value="C:plasma membrane"/>
    <property type="evidence" value="ECO:0007669"/>
    <property type="project" value="TreeGrafter"/>
</dbReference>
<evidence type="ECO:0000313" key="10">
    <source>
        <dbReference type="Proteomes" id="UP000294887"/>
    </source>
</evidence>
<evidence type="ECO:0000256" key="4">
    <source>
        <dbReference type="SAM" id="MobiDB-lite"/>
    </source>
</evidence>
<dbReference type="Gene3D" id="2.40.30.170">
    <property type="match status" value="1"/>
</dbReference>
<organism evidence="9 10">
    <name type="scientific">Cocleimonas flava</name>
    <dbReference type="NCBI Taxonomy" id="634765"/>
    <lineage>
        <taxon>Bacteria</taxon>
        <taxon>Pseudomonadati</taxon>
        <taxon>Pseudomonadota</taxon>
        <taxon>Gammaproteobacteria</taxon>
        <taxon>Thiotrichales</taxon>
        <taxon>Thiotrichaceae</taxon>
        <taxon>Cocleimonas</taxon>
    </lineage>
</organism>
<dbReference type="GO" id="GO:0030313">
    <property type="term" value="C:cell envelope"/>
    <property type="evidence" value="ECO:0007669"/>
    <property type="project" value="UniProtKB-SubCell"/>
</dbReference>
<feature type="coiled-coil region" evidence="3">
    <location>
        <begin position="116"/>
        <end position="174"/>
    </location>
</feature>
<dbReference type="InterPro" id="IPR058627">
    <property type="entry name" value="MdtA-like_C"/>
</dbReference>
<dbReference type="Proteomes" id="UP000294887">
    <property type="component" value="Unassembled WGS sequence"/>
</dbReference>
<dbReference type="InterPro" id="IPR058625">
    <property type="entry name" value="MdtA-like_BSH"/>
</dbReference>
<evidence type="ECO:0000256" key="1">
    <source>
        <dbReference type="ARBA" id="ARBA00004519"/>
    </source>
</evidence>
<dbReference type="Pfam" id="PF25967">
    <property type="entry name" value="RND-MFP_C"/>
    <property type="match status" value="1"/>
</dbReference>
<dbReference type="PANTHER" id="PTHR30158:SF3">
    <property type="entry name" value="MULTIDRUG EFFLUX PUMP SUBUNIT ACRA-RELATED"/>
    <property type="match status" value="1"/>
</dbReference>